<dbReference type="STRING" id="400668.Mmwyl1_4411"/>
<dbReference type="Pfam" id="PF01627">
    <property type="entry name" value="Hpt"/>
    <property type="match status" value="1"/>
</dbReference>
<dbReference type="AlphaFoldDB" id="A6W3M7"/>
<dbReference type="GO" id="GO:0000160">
    <property type="term" value="P:phosphorelay signal transduction system"/>
    <property type="evidence" value="ECO:0007669"/>
    <property type="project" value="UniProtKB-KW"/>
</dbReference>
<dbReference type="SUPFAM" id="SSF47226">
    <property type="entry name" value="Histidine-containing phosphotransfer domain, HPT domain"/>
    <property type="match status" value="1"/>
</dbReference>
<feature type="modified residue" description="Phosphohistidine" evidence="2">
    <location>
        <position position="54"/>
    </location>
</feature>
<sequence length="110" mass="12474">MIDHAHLDSLIQLLGKDTINTIRLEFVDDSNEKMAQLMQAWEKRDHQELRQVSHSLKSASLNMAMQVFAKQCQLIETAATQHSEQGMQAIIDGLPAIHQASLDELEAYFL</sequence>
<reference evidence="4" key="1">
    <citation type="submission" date="2007-06" db="EMBL/GenBank/DDBJ databases">
        <title>Complete sequence of Marinomonas sp. MWYL1.</title>
        <authorList>
            <consortium name="US DOE Joint Genome Institute"/>
            <person name="Copeland A."/>
            <person name="Lucas S."/>
            <person name="Lapidus A."/>
            <person name="Barry K."/>
            <person name="Glavina del Rio T."/>
            <person name="Dalin E."/>
            <person name="Tice H."/>
            <person name="Pitluck S."/>
            <person name="Kiss H."/>
            <person name="Brettin T."/>
            <person name="Bruce D."/>
            <person name="Detter J.C."/>
            <person name="Han C."/>
            <person name="Schmutz J."/>
            <person name="Larimer F."/>
            <person name="Land M."/>
            <person name="Hauser L."/>
            <person name="Kyrpides N."/>
            <person name="Kim E."/>
            <person name="Johnston A.W.B."/>
            <person name="Todd J.D."/>
            <person name="Rogers R."/>
            <person name="Wexler M."/>
            <person name="Bond P.L."/>
            <person name="Li Y."/>
            <person name="Richardson P."/>
        </authorList>
    </citation>
    <scope>NUCLEOTIDE SEQUENCE [LARGE SCALE GENOMIC DNA]</scope>
    <source>
        <strain evidence="4">MWYL1</strain>
    </source>
</reference>
<protein>
    <submittedName>
        <fullName evidence="4">Hpt domain protein</fullName>
    </submittedName>
</protein>
<evidence type="ECO:0000256" key="2">
    <source>
        <dbReference type="PROSITE-ProRule" id="PRU00110"/>
    </source>
</evidence>
<feature type="domain" description="HPt" evidence="3">
    <location>
        <begin position="15"/>
        <end position="108"/>
    </location>
</feature>
<dbReference type="InterPro" id="IPR008207">
    <property type="entry name" value="Sig_transdc_His_kin_Hpt_dom"/>
</dbReference>
<gene>
    <name evidence="4" type="ordered locus">Mmwyl1_4411</name>
</gene>
<dbReference type="HOGENOM" id="CLU_2167956_0_0_6"/>
<evidence type="ECO:0000256" key="1">
    <source>
        <dbReference type="ARBA" id="ARBA00023012"/>
    </source>
</evidence>
<dbReference type="EMBL" id="CP000749">
    <property type="protein sequence ID" value="ABR73306.1"/>
    <property type="molecule type" value="Genomic_DNA"/>
</dbReference>
<dbReference type="KEGG" id="mmw:Mmwyl1_4411"/>
<dbReference type="eggNOG" id="COG2198">
    <property type="taxonomic scope" value="Bacteria"/>
</dbReference>
<evidence type="ECO:0000259" key="3">
    <source>
        <dbReference type="PROSITE" id="PS50894"/>
    </source>
</evidence>
<name>A6W3M7_MARMS</name>
<accession>A6W3M7</accession>
<proteinExistence type="predicted"/>
<dbReference type="Gene3D" id="1.20.120.160">
    <property type="entry name" value="HPT domain"/>
    <property type="match status" value="1"/>
</dbReference>
<keyword evidence="2" id="KW-0597">Phosphoprotein</keyword>
<dbReference type="GO" id="GO:0004672">
    <property type="term" value="F:protein kinase activity"/>
    <property type="evidence" value="ECO:0007669"/>
    <property type="project" value="UniProtKB-ARBA"/>
</dbReference>
<evidence type="ECO:0000313" key="4">
    <source>
        <dbReference type="EMBL" id="ABR73306.1"/>
    </source>
</evidence>
<dbReference type="PROSITE" id="PS50894">
    <property type="entry name" value="HPT"/>
    <property type="match status" value="1"/>
</dbReference>
<organism evidence="4">
    <name type="scientific">Marinomonas sp. (strain MWYL1)</name>
    <dbReference type="NCBI Taxonomy" id="400668"/>
    <lineage>
        <taxon>Bacteria</taxon>
        <taxon>Pseudomonadati</taxon>
        <taxon>Pseudomonadota</taxon>
        <taxon>Gammaproteobacteria</taxon>
        <taxon>Oceanospirillales</taxon>
        <taxon>Oceanospirillaceae</taxon>
        <taxon>Marinomonas</taxon>
    </lineage>
</organism>
<keyword evidence="1" id="KW-0902">Two-component regulatory system</keyword>
<dbReference type="OrthoDB" id="9131849at2"/>
<dbReference type="InterPro" id="IPR036641">
    <property type="entry name" value="HPT_dom_sf"/>
</dbReference>